<protein>
    <submittedName>
        <fullName evidence="6">Iron-containing alcohol dehydrogenase</fullName>
    </submittedName>
</protein>
<dbReference type="GO" id="GO:0004022">
    <property type="term" value="F:alcohol dehydrogenase (NAD+) activity"/>
    <property type="evidence" value="ECO:0007669"/>
    <property type="project" value="TreeGrafter"/>
</dbReference>
<organism evidence="6 7">
    <name type="scientific">Seongchinamella unica</name>
    <dbReference type="NCBI Taxonomy" id="2547392"/>
    <lineage>
        <taxon>Bacteria</taxon>
        <taxon>Pseudomonadati</taxon>
        <taxon>Pseudomonadota</taxon>
        <taxon>Gammaproteobacteria</taxon>
        <taxon>Cellvibrionales</taxon>
        <taxon>Halieaceae</taxon>
        <taxon>Seongchinamella</taxon>
    </lineage>
</organism>
<dbReference type="InterPro" id="IPR056798">
    <property type="entry name" value="ADH_Fe_C"/>
</dbReference>
<feature type="domain" description="Fe-containing alcohol dehydrogenase-like C-terminal" evidence="5">
    <location>
        <begin position="215"/>
        <end position="406"/>
    </location>
</feature>
<feature type="domain" description="Alcohol dehydrogenase iron-type/glycerol dehydrogenase GldA" evidence="4">
    <location>
        <begin position="39"/>
        <end position="203"/>
    </location>
</feature>
<comment type="similarity">
    <text evidence="2">Belongs to the iron-containing alcohol dehydrogenase family.</text>
</comment>
<gene>
    <name evidence="6" type="ORF">E2F43_08300</name>
</gene>
<dbReference type="CDD" id="cd08189">
    <property type="entry name" value="Fe-ADH-like"/>
    <property type="match status" value="1"/>
</dbReference>
<keyword evidence="7" id="KW-1185">Reference proteome</keyword>
<evidence type="ECO:0000259" key="5">
    <source>
        <dbReference type="Pfam" id="PF25137"/>
    </source>
</evidence>
<evidence type="ECO:0000256" key="2">
    <source>
        <dbReference type="ARBA" id="ARBA00007358"/>
    </source>
</evidence>
<dbReference type="OrthoDB" id="9815791at2"/>
<dbReference type="Proteomes" id="UP000295554">
    <property type="component" value="Unassembled WGS sequence"/>
</dbReference>
<dbReference type="Pfam" id="PF00465">
    <property type="entry name" value="Fe-ADH"/>
    <property type="match status" value="1"/>
</dbReference>
<dbReference type="Pfam" id="PF25137">
    <property type="entry name" value="ADH_Fe_C"/>
    <property type="match status" value="1"/>
</dbReference>
<dbReference type="FunFam" id="1.20.1090.10:FF:000001">
    <property type="entry name" value="Aldehyde-alcohol dehydrogenase"/>
    <property type="match status" value="1"/>
</dbReference>
<dbReference type="AlphaFoldDB" id="A0A4R5LRM0"/>
<dbReference type="Gene3D" id="3.40.50.1970">
    <property type="match status" value="1"/>
</dbReference>
<reference evidence="6 7" key="1">
    <citation type="submission" date="2019-03" db="EMBL/GenBank/DDBJ databases">
        <title>Seongchinamella monodicae gen. nov., sp. nov., a novel member of the Gammaproteobacteria isolated from a tidal mudflat of beach.</title>
        <authorList>
            <person name="Yang H.G."/>
            <person name="Kang J.W."/>
            <person name="Lee S.D."/>
        </authorList>
    </citation>
    <scope>NUCLEOTIDE SEQUENCE [LARGE SCALE GENOMIC DNA]</scope>
    <source>
        <strain evidence="6 7">GH4-78</strain>
    </source>
</reference>
<dbReference type="FunFam" id="3.40.50.1970:FF:000003">
    <property type="entry name" value="Alcohol dehydrogenase, iron-containing"/>
    <property type="match status" value="1"/>
</dbReference>
<evidence type="ECO:0000256" key="3">
    <source>
        <dbReference type="ARBA" id="ARBA00023002"/>
    </source>
</evidence>
<dbReference type="InterPro" id="IPR001670">
    <property type="entry name" value="ADH_Fe/GldA"/>
</dbReference>
<dbReference type="EMBL" id="SMSE01000002">
    <property type="protein sequence ID" value="TDG13528.1"/>
    <property type="molecule type" value="Genomic_DNA"/>
</dbReference>
<comment type="cofactor">
    <cofactor evidence="1">
        <name>Fe cation</name>
        <dbReference type="ChEBI" id="CHEBI:24875"/>
    </cofactor>
</comment>
<sequence length="412" mass="43224">MACPIPATGFPLVKTLYYRIRAFVVTWLLRLLPRHSPLVYKGEGSAVTLAGQLAVLGIDRVLIVTDAFLAGSGILDGIKQQLEKDGVEFAIFDGVLPDPTFDQVQAGEALLRTEACEAVMAVGGGSVLDAGKLIALLHTNPGDLASFDGIQKASKPGLPLFAVPTTAGTGSEITLASVITDPESHRKVPVVDSKLIPGYVALDADIMKGMPKGITAATGMDALTHAVESYLSKAATPATELQAKAAVRLVFKYLARAWHDGGDMEARDGMAVASFYAGAAFGRTSVGYVHGIAHQLGRICHTPHGNANAMVLPEVLAAYGSCTHQRLADLALLVGLGNASDAPSQLARGFIQAIIDLRAELELPLKPEGLQAADIPTIVEEAITEAGDLYPVPRYMSDVEITTIVRGLLSAA</sequence>
<dbReference type="PANTHER" id="PTHR11496:SF102">
    <property type="entry name" value="ALCOHOL DEHYDROGENASE 4"/>
    <property type="match status" value="1"/>
</dbReference>
<evidence type="ECO:0000259" key="4">
    <source>
        <dbReference type="Pfam" id="PF00465"/>
    </source>
</evidence>
<dbReference type="GO" id="GO:0046872">
    <property type="term" value="F:metal ion binding"/>
    <property type="evidence" value="ECO:0007669"/>
    <property type="project" value="InterPro"/>
</dbReference>
<keyword evidence="3" id="KW-0560">Oxidoreductase</keyword>
<comment type="caution">
    <text evidence="6">The sequence shown here is derived from an EMBL/GenBank/DDBJ whole genome shotgun (WGS) entry which is preliminary data.</text>
</comment>
<name>A0A4R5LRM0_9GAMM</name>
<accession>A0A4R5LRM0</accession>
<evidence type="ECO:0000256" key="1">
    <source>
        <dbReference type="ARBA" id="ARBA00001962"/>
    </source>
</evidence>
<proteinExistence type="inferred from homology"/>
<dbReference type="InterPro" id="IPR039697">
    <property type="entry name" value="Alcohol_dehydrogenase_Fe"/>
</dbReference>
<dbReference type="SUPFAM" id="SSF56796">
    <property type="entry name" value="Dehydroquinate synthase-like"/>
    <property type="match status" value="1"/>
</dbReference>
<evidence type="ECO:0000313" key="7">
    <source>
        <dbReference type="Proteomes" id="UP000295554"/>
    </source>
</evidence>
<dbReference type="PANTHER" id="PTHR11496">
    <property type="entry name" value="ALCOHOL DEHYDROGENASE"/>
    <property type="match status" value="1"/>
</dbReference>
<dbReference type="Gene3D" id="1.20.1090.10">
    <property type="entry name" value="Dehydroquinate synthase-like - alpha domain"/>
    <property type="match status" value="1"/>
</dbReference>
<evidence type="ECO:0000313" key="6">
    <source>
        <dbReference type="EMBL" id="TDG13528.1"/>
    </source>
</evidence>